<dbReference type="STRING" id="206672.BL1697"/>
<dbReference type="Proteomes" id="UP000000439">
    <property type="component" value="Chromosome"/>
</dbReference>
<protein>
    <submittedName>
        <fullName evidence="1">Uncharacterized protein</fullName>
    </submittedName>
</protein>
<dbReference type="AlphaFoldDB" id="Q8G3Q8"/>
<proteinExistence type="predicted"/>
<name>Q8G3Q8_BIFLO</name>
<dbReference type="EnsemblBacteria" id="AAN25483">
    <property type="protein sequence ID" value="AAN25483"/>
    <property type="gene ID" value="BL1697"/>
</dbReference>
<sequence>MPGPICPRQQQPYIRYRSALPSSSLAPAVAASVSLAFHPVTAFQPLHPMTTSKHSEKTIVAQLNSEPSLLASTSDCQSQITQAKQVNAYIREVERAVSFMAEKSFDYKNDGR</sequence>
<reference evidence="1 2" key="1">
    <citation type="journal article" date="2002" name="Proc. Natl. Acad. Sci. U.S.A.">
        <title>The genome sequence of Bifidobacterium longum reflects its adaptation to the human gastrointestinal tract.</title>
        <authorList>
            <person name="Schell M.A."/>
            <person name="Karmirantzou M."/>
            <person name="Snel B."/>
            <person name="Vilanova D."/>
            <person name="Berger B."/>
            <person name="Pessi G."/>
            <person name="Zwahlen M.C."/>
            <person name="Desiere F."/>
            <person name="Bork P."/>
            <person name="Delley M."/>
            <person name="Pridmore R.D."/>
            <person name="Arigoni F."/>
        </authorList>
    </citation>
    <scope>NUCLEOTIDE SEQUENCE [LARGE SCALE GENOMIC DNA]</scope>
    <source>
        <strain evidence="2">NCC 2705</strain>
    </source>
</reference>
<accession>Q8G3Q8</accession>
<gene>
    <name evidence="1" type="ordered locus">BL1697</name>
</gene>
<dbReference type="HOGENOM" id="CLU_2141003_0_0_11"/>
<evidence type="ECO:0000313" key="2">
    <source>
        <dbReference type="Proteomes" id="UP000000439"/>
    </source>
</evidence>
<evidence type="ECO:0000313" key="1">
    <source>
        <dbReference type="EMBL" id="AAN25483.1"/>
    </source>
</evidence>
<dbReference type="EMBL" id="AE014295">
    <property type="protein sequence ID" value="AAN25483.1"/>
    <property type="molecule type" value="Genomic_DNA"/>
</dbReference>
<organism evidence="1 2">
    <name type="scientific">Bifidobacterium longum (strain NCC 2705)</name>
    <dbReference type="NCBI Taxonomy" id="206672"/>
    <lineage>
        <taxon>Bacteria</taxon>
        <taxon>Bacillati</taxon>
        <taxon>Actinomycetota</taxon>
        <taxon>Actinomycetes</taxon>
        <taxon>Bifidobacteriales</taxon>
        <taxon>Bifidobacteriaceae</taxon>
        <taxon>Bifidobacterium</taxon>
    </lineage>
</organism>
<dbReference type="KEGG" id="blo:BL1697"/>
<keyword evidence="2" id="KW-1185">Reference proteome</keyword>